<evidence type="ECO:0008006" key="3">
    <source>
        <dbReference type="Google" id="ProtNLM"/>
    </source>
</evidence>
<name>A0A3A1QTU3_9BACI</name>
<protein>
    <recommendedName>
        <fullName evidence="3">YusW-like protein</fullName>
    </recommendedName>
</protein>
<proteinExistence type="predicted"/>
<gene>
    <name evidence="1" type="ORF">D3H55_18305</name>
</gene>
<dbReference type="EMBL" id="QXIR01000030">
    <property type="protein sequence ID" value="RIW29731.1"/>
    <property type="molecule type" value="Genomic_DNA"/>
</dbReference>
<evidence type="ECO:0000313" key="2">
    <source>
        <dbReference type="Proteomes" id="UP000265801"/>
    </source>
</evidence>
<reference evidence="1 2" key="1">
    <citation type="submission" date="2018-09" db="EMBL/GenBank/DDBJ databases">
        <title>Bacillus saliacetes sp. nov., isolated from Thai shrimp paste (Ka-pi).</title>
        <authorList>
            <person name="Daroonpunt R."/>
            <person name="Tanasupawat S."/>
            <person name="Yiamsombut S."/>
        </authorList>
    </citation>
    <scope>NUCLEOTIDE SEQUENCE [LARGE SCALE GENOMIC DNA]</scope>
    <source>
        <strain evidence="1 2">SKP7-4</strain>
    </source>
</reference>
<dbReference type="RefSeq" id="WP_119548760.1">
    <property type="nucleotide sequence ID" value="NZ_QXIR01000030.1"/>
</dbReference>
<evidence type="ECO:0000313" key="1">
    <source>
        <dbReference type="EMBL" id="RIW29731.1"/>
    </source>
</evidence>
<sequence>MNRLFTAGTALSLTLMLGACQDSSEEGQNPDQEGNLTEEEADNVIAYDYFDLEVDYPDLEEAYAVEYEKQGDGQDVDITDKLTDKEYDAEDDSLAFGEIKPAFDKLDFNEDTPDEEVAQQLVDAFGLREDYKKIELEVDFTDGGEKQFTIENS</sequence>
<dbReference type="AlphaFoldDB" id="A0A3A1QTU3"/>
<dbReference type="InterPro" id="IPR025623">
    <property type="entry name" value="YusW"/>
</dbReference>
<dbReference type="Pfam" id="PF14039">
    <property type="entry name" value="YusW"/>
    <property type="match status" value="1"/>
</dbReference>
<dbReference type="PROSITE" id="PS51257">
    <property type="entry name" value="PROKAR_LIPOPROTEIN"/>
    <property type="match status" value="1"/>
</dbReference>
<keyword evidence="2" id="KW-1185">Reference proteome</keyword>
<dbReference type="OrthoDB" id="2452750at2"/>
<comment type="caution">
    <text evidence="1">The sequence shown here is derived from an EMBL/GenBank/DDBJ whole genome shotgun (WGS) entry which is preliminary data.</text>
</comment>
<accession>A0A3A1QTU3</accession>
<dbReference type="Proteomes" id="UP000265801">
    <property type="component" value="Unassembled WGS sequence"/>
</dbReference>
<organism evidence="1 2">
    <name type="scientific">Bacillus salacetis</name>
    <dbReference type="NCBI Taxonomy" id="2315464"/>
    <lineage>
        <taxon>Bacteria</taxon>
        <taxon>Bacillati</taxon>
        <taxon>Bacillota</taxon>
        <taxon>Bacilli</taxon>
        <taxon>Bacillales</taxon>
        <taxon>Bacillaceae</taxon>
        <taxon>Bacillus</taxon>
    </lineage>
</organism>